<keyword evidence="8" id="KW-1185">Reference proteome</keyword>
<dbReference type="STRING" id="1993.SAMN04489713_1011084"/>
<dbReference type="InterPro" id="IPR013324">
    <property type="entry name" value="RNA_pol_sigma_r3/r4-like"/>
</dbReference>
<dbReference type="Gene3D" id="1.10.10.10">
    <property type="entry name" value="Winged helix-like DNA-binding domain superfamily/Winged helix DNA-binding domain"/>
    <property type="match status" value="1"/>
</dbReference>
<dbReference type="InterPro" id="IPR013325">
    <property type="entry name" value="RNA_pol_sigma_r2"/>
</dbReference>
<feature type="domain" description="RNA polymerase sigma factor 70 region 4 type 2" evidence="6">
    <location>
        <begin position="103"/>
        <end position="154"/>
    </location>
</feature>
<dbReference type="InterPro" id="IPR014284">
    <property type="entry name" value="RNA_pol_sigma-70_dom"/>
</dbReference>
<evidence type="ECO:0000256" key="1">
    <source>
        <dbReference type="ARBA" id="ARBA00010641"/>
    </source>
</evidence>
<dbReference type="OrthoDB" id="2046835at2"/>
<evidence type="ECO:0000313" key="8">
    <source>
        <dbReference type="Proteomes" id="UP000183413"/>
    </source>
</evidence>
<keyword evidence="5" id="KW-0804">Transcription</keyword>
<evidence type="ECO:0000259" key="6">
    <source>
        <dbReference type="Pfam" id="PF08281"/>
    </source>
</evidence>
<comment type="similarity">
    <text evidence="1">Belongs to the sigma-70 factor family. ECF subfamily.</text>
</comment>
<evidence type="ECO:0000256" key="2">
    <source>
        <dbReference type="ARBA" id="ARBA00023015"/>
    </source>
</evidence>
<name>A0A1I4XXP9_9ACTN</name>
<dbReference type="AlphaFoldDB" id="A0A1I4XXP9"/>
<keyword evidence="4" id="KW-0238">DNA-binding</keyword>
<accession>A0A1I4XXP9</accession>
<proteinExistence type="inferred from homology"/>
<dbReference type="InterPro" id="IPR013249">
    <property type="entry name" value="RNA_pol_sigma70_r4_t2"/>
</dbReference>
<dbReference type="NCBIfam" id="TIGR02937">
    <property type="entry name" value="sigma70-ECF"/>
    <property type="match status" value="1"/>
</dbReference>
<dbReference type="GO" id="GO:0006352">
    <property type="term" value="P:DNA-templated transcription initiation"/>
    <property type="evidence" value="ECO:0007669"/>
    <property type="project" value="InterPro"/>
</dbReference>
<dbReference type="InterPro" id="IPR036388">
    <property type="entry name" value="WH-like_DNA-bd_sf"/>
</dbReference>
<keyword evidence="3" id="KW-0731">Sigma factor</keyword>
<dbReference type="EMBL" id="FOVH01000001">
    <property type="protein sequence ID" value="SFN30678.1"/>
    <property type="molecule type" value="Genomic_DNA"/>
</dbReference>
<evidence type="ECO:0000313" key="7">
    <source>
        <dbReference type="EMBL" id="SFN30678.1"/>
    </source>
</evidence>
<dbReference type="SUPFAM" id="SSF88659">
    <property type="entry name" value="Sigma3 and sigma4 domains of RNA polymerase sigma factors"/>
    <property type="match status" value="1"/>
</dbReference>
<dbReference type="Pfam" id="PF08281">
    <property type="entry name" value="Sigma70_r4_2"/>
    <property type="match status" value="1"/>
</dbReference>
<reference evidence="7 8" key="1">
    <citation type="submission" date="2016-10" db="EMBL/GenBank/DDBJ databases">
        <authorList>
            <person name="de Groot N.N."/>
        </authorList>
    </citation>
    <scope>NUCLEOTIDE SEQUENCE [LARGE SCALE GENOMIC DNA]</scope>
    <source>
        <strain evidence="7 8">DSM 43067</strain>
    </source>
</reference>
<dbReference type="CDD" id="cd06171">
    <property type="entry name" value="Sigma70_r4"/>
    <property type="match status" value="1"/>
</dbReference>
<evidence type="ECO:0000256" key="5">
    <source>
        <dbReference type="ARBA" id="ARBA00023163"/>
    </source>
</evidence>
<organism evidence="7 8">
    <name type="scientific">Actinomadura madurae</name>
    <dbReference type="NCBI Taxonomy" id="1993"/>
    <lineage>
        <taxon>Bacteria</taxon>
        <taxon>Bacillati</taxon>
        <taxon>Actinomycetota</taxon>
        <taxon>Actinomycetes</taxon>
        <taxon>Streptosporangiales</taxon>
        <taxon>Thermomonosporaceae</taxon>
        <taxon>Actinomadura</taxon>
    </lineage>
</organism>
<evidence type="ECO:0000256" key="4">
    <source>
        <dbReference type="ARBA" id="ARBA00023125"/>
    </source>
</evidence>
<dbReference type="eggNOG" id="COG1595">
    <property type="taxonomic scope" value="Bacteria"/>
</dbReference>
<dbReference type="PANTHER" id="PTHR43133">
    <property type="entry name" value="RNA POLYMERASE ECF-TYPE SIGMA FACTO"/>
    <property type="match status" value="1"/>
</dbReference>
<dbReference type="InParanoid" id="A0A1I4XXP9"/>
<keyword evidence="2" id="KW-0805">Transcription regulation</keyword>
<dbReference type="NCBIfam" id="TIGR02983">
    <property type="entry name" value="SigE-fam_strep"/>
    <property type="match status" value="1"/>
</dbReference>
<dbReference type="SUPFAM" id="SSF88946">
    <property type="entry name" value="Sigma2 domain of RNA polymerase sigma factors"/>
    <property type="match status" value="1"/>
</dbReference>
<dbReference type="InterPro" id="IPR039425">
    <property type="entry name" value="RNA_pol_sigma-70-like"/>
</dbReference>
<dbReference type="GO" id="GO:0016987">
    <property type="term" value="F:sigma factor activity"/>
    <property type="evidence" value="ECO:0007669"/>
    <property type="project" value="UniProtKB-KW"/>
</dbReference>
<evidence type="ECO:0000256" key="3">
    <source>
        <dbReference type="ARBA" id="ARBA00023082"/>
    </source>
</evidence>
<dbReference type="PANTHER" id="PTHR43133:SF50">
    <property type="entry name" value="ECF RNA POLYMERASE SIGMA FACTOR SIGM"/>
    <property type="match status" value="1"/>
</dbReference>
<dbReference type="GO" id="GO:0003677">
    <property type="term" value="F:DNA binding"/>
    <property type="evidence" value="ECO:0007669"/>
    <property type="project" value="UniProtKB-KW"/>
</dbReference>
<gene>
    <name evidence="7" type="ORF">SAMN04489713_1011084</name>
</gene>
<protein>
    <submittedName>
        <fullName evidence="7">RNA polymerase sigma-70 factor, sigma-E family</fullName>
    </submittedName>
</protein>
<sequence length="172" mass="19521">MDAATERHFREFVTSRSAALMRLAYLLAGGDQHAAEDVLQIALAKTAARWTAVENPEAYVRRVMYRQQASFRRLKWKQRETQRGVLPEEIARDDISAVDLKLAVRGALARLTPRQRMVLALRFLEDRPEAEVAQILGCSIGTVRSTTHRSLARLRRLAPELNESELAEEVGR</sequence>
<dbReference type="Proteomes" id="UP000183413">
    <property type="component" value="Unassembled WGS sequence"/>
</dbReference>
<dbReference type="InterPro" id="IPR014325">
    <property type="entry name" value="RNA_pol_sigma-E_actinobac"/>
</dbReference>